<feature type="repeat" description="WD" evidence="3">
    <location>
        <begin position="437"/>
        <end position="471"/>
    </location>
</feature>
<evidence type="ECO:0000313" key="4">
    <source>
        <dbReference type="EMBL" id="KAF4612633.1"/>
    </source>
</evidence>
<dbReference type="PROSITE" id="PS50082">
    <property type="entry name" value="WD_REPEATS_2"/>
    <property type="match status" value="4"/>
</dbReference>
<dbReference type="InterPro" id="IPR015943">
    <property type="entry name" value="WD40/YVTN_repeat-like_dom_sf"/>
</dbReference>
<dbReference type="InterPro" id="IPR001680">
    <property type="entry name" value="WD40_rpt"/>
</dbReference>
<feature type="repeat" description="WD" evidence="3">
    <location>
        <begin position="658"/>
        <end position="699"/>
    </location>
</feature>
<dbReference type="PANTHER" id="PTHR19848">
    <property type="entry name" value="WD40 REPEAT PROTEIN"/>
    <property type="match status" value="1"/>
</dbReference>
<dbReference type="Proteomes" id="UP000521872">
    <property type="component" value="Unassembled WGS sequence"/>
</dbReference>
<protein>
    <recommendedName>
        <fullName evidence="6">Vegetative incompatibility protein HET-E-1</fullName>
    </recommendedName>
</protein>
<reference evidence="4 5" key="1">
    <citation type="submission" date="2019-12" db="EMBL/GenBank/DDBJ databases">
        <authorList>
            <person name="Floudas D."/>
            <person name="Bentzer J."/>
            <person name="Ahren D."/>
            <person name="Johansson T."/>
            <person name="Persson P."/>
            <person name="Tunlid A."/>
        </authorList>
    </citation>
    <scope>NUCLEOTIDE SEQUENCE [LARGE SCALE GENOMIC DNA]</scope>
    <source>
        <strain evidence="4 5">CBS 102.39</strain>
    </source>
</reference>
<evidence type="ECO:0000313" key="5">
    <source>
        <dbReference type="Proteomes" id="UP000521872"/>
    </source>
</evidence>
<dbReference type="InterPro" id="IPR011047">
    <property type="entry name" value="Quinoprotein_ADH-like_sf"/>
</dbReference>
<dbReference type="PROSITE" id="PS50294">
    <property type="entry name" value="WD_REPEATS_REGION"/>
    <property type="match status" value="2"/>
</dbReference>
<dbReference type="Pfam" id="PF00400">
    <property type="entry name" value="WD40"/>
    <property type="match status" value="6"/>
</dbReference>
<name>A0A8H4QKM6_9AGAR</name>
<dbReference type="Gene3D" id="2.130.10.10">
    <property type="entry name" value="YVTN repeat-like/Quinoprotein amine dehydrogenase"/>
    <property type="match status" value="3"/>
</dbReference>
<organism evidence="4 5">
    <name type="scientific">Agrocybe pediades</name>
    <dbReference type="NCBI Taxonomy" id="84607"/>
    <lineage>
        <taxon>Eukaryota</taxon>
        <taxon>Fungi</taxon>
        <taxon>Dikarya</taxon>
        <taxon>Basidiomycota</taxon>
        <taxon>Agaricomycotina</taxon>
        <taxon>Agaricomycetes</taxon>
        <taxon>Agaricomycetidae</taxon>
        <taxon>Agaricales</taxon>
        <taxon>Agaricineae</taxon>
        <taxon>Strophariaceae</taxon>
        <taxon>Agrocybe</taxon>
    </lineage>
</organism>
<accession>A0A8H4QKM6</accession>
<dbReference type="InterPro" id="IPR019775">
    <property type="entry name" value="WD40_repeat_CS"/>
</dbReference>
<dbReference type="SUPFAM" id="SSF50969">
    <property type="entry name" value="YVTN repeat-like/Quinoprotein amine dehydrogenase"/>
    <property type="match status" value="1"/>
</dbReference>
<evidence type="ECO:0000256" key="1">
    <source>
        <dbReference type="ARBA" id="ARBA00022574"/>
    </source>
</evidence>
<dbReference type="SMART" id="SM00320">
    <property type="entry name" value="WD40"/>
    <property type="match status" value="11"/>
</dbReference>
<gene>
    <name evidence="4" type="ORF">D9613_011805</name>
</gene>
<feature type="repeat" description="WD" evidence="3">
    <location>
        <begin position="212"/>
        <end position="253"/>
    </location>
</feature>
<keyword evidence="2" id="KW-0677">Repeat</keyword>
<keyword evidence="5" id="KW-1185">Reference proteome</keyword>
<dbReference type="PANTHER" id="PTHR19848:SF8">
    <property type="entry name" value="F-BOX AND WD REPEAT DOMAIN CONTAINING 7"/>
    <property type="match status" value="1"/>
</dbReference>
<dbReference type="AlphaFoldDB" id="A0A8H4QKM6"/>
<proteinExistence type="predicted"/>
<dbReference type="SUPFAM" id="SSF50998">
    <property type="entry name" value="Quinoprotein alcohol dehydrogenase-like"/>
    <property type="match status" value="1"/>
</dbReference>
<dbReference type="EMBL" id="JAACJL010000047">
    <property type="protein sequence ID" value="KAF4612633.1"/>
    <property type="molecule type" value="Genomic_DNA"/>
</dbReference>
<comment type="caution">
    <text evidence="4">The sequence shown here is derived from an EMBL/GenBank/DDBJ whole genome shotgun (WGS) entry which is preliminary data.</text>
</comment>
<evidence type="ECO:0000256" key="3">
    <source>
        <dbReference type="PROSITE-ProRule" id="PRU00221"/>
    </source>
</evidence>
<dbReference type="InterPro" id="IPR011044">
    <property type="entry name" value="Quino_amine_DH_bsu"/>
</dbReference>
<dbReference type="PROSITE" id="PS00678">
    <property type="entry name" value="WD_REPEATS_1"/>
    <property type="match status" value="3"/>
</dbReference>
<evidence type="ECO:0008006" key="6">
    <source>
        <dbReference type="Google" id="ProtNLM"/>
    </source>
</evidence>
<sequence length="888" mass="96901">MEVLNVKRHMTTGPKLLVNALSWLKVSFFRPLNKDGSLKSGHKENSCESKNTQKKLYDAREFVEAFSMGACSKSTPHIYISALPFFYKSNFVYENYWTKTRGLITVDGSSVKEKNSRPIATWKMDYWVESIAFSHDGATFATGSTGSRDGVRIHDADSGEILAGPFIGASRPRPFSCDAIVTFSPDNTHLASVCHDTICIWNVQTGNLIGPLREPTEFITSLSFSPDSKKLVSGAYDGAIIVWNAATGDIISGPFRSTGDVKTVGFTPDGFKIVSVSDECRICIWDADKGAILSGPFEADGNKHGNLSSAALSSDRSTVAICFSSGAILIVNAFTGAVICGPFVCNESAGALVLSHDGKKVFSRHTSGFRVWDTQNGTLETHLVSNDSPNCFAVAPTSKGNKIMSSSRYDIHVWNTTDDNGVVTDSPSAHGSIQGRVSSLAYSPDGCVIAAGFFNGFVCLWDAHTGEEILRPFQAHKRNGDIYICFSPDGANFVTALAPRFYISNNLGPVRLWDARTGKMIRELAVRPSEQLGPVNALAYSHGGSLIAWSVHHSNASPAASLSLTPSLSLCSQEEYEEIDEDDDDKEEGTEVPNVPADTIMIWDLRSGRIIGKLMQEHIGDKISVAFSPDDTILVSGTRNELAMWSVDGCKVIWQARLEPAGASVRSMAFSPDGTRFASGSSDGQLRLWKTTTSETIPLPWRGRSQHTVTSIVFLSDGKKVLTVSSDSAIHLWDAETGDILGKFNALPTFKCVAVSPDCSRLAASIYDADFEANPIRMWEVENALATVQAMAEEDIRSGFDNEDRIDSTFYSSPQSVKLAMSRIANYHNDGWVKVDDRNIFWTSPDFRANLCHAYNPLVIGPYGTTLMDYSSMNLCIGKKWVNCWLGH</sequence>
<evidence type="ECO:0000256" key="2">
    <source>
        <dbReference type="ARBA" id="ARBA00022737"/>
    </source>
</evidence>
<keyword evidence="1 3" id="KW-0853">WD repeat</keyword>
<feature type="repeat" description="WD" evidence="3">
    <location>
        <begin position="709"/>
        <end position="743"/>
    </location>
</feature>